<comment type="caution">
    <text evidence="5">The sequence shown here is derived from an EMBL/GenBank/DDBJ whole genome shotgun (WGS) entry which is preliminary data.</text>
</comment>
<sequence>MKLESIQVPIKNRLLADYWSSNTAIHEFFEYEYNDKSFEKRAQYLDQHAYDQKELTAIIRQFMEPLGLSKKANEHLQQLEQGAVAVVGGQQAGILTGPLYSVHKAISVIALAKEQSVKLQRPVVPVFWIAGEDHDLEEINHTYTVRGEDIKKRVYGERSRRKTMASETSINKESMTQLINTIAKDMGETAFTEMLMKQLVDILNKSETFTEFFAQLMNHLFKDEGLLMIDAADFKFRQYERENFTRIIHKNEEIARVVTEKEAELERAGYGNPILATNEAANLFYVEDGERHLLERKNQQFVNLAANIKLSREEVLRIAEKHPEQLSNNVVTRPLMQEMTLPVLAFVGGPGELAYWATLKDAFAILGLQMPIFAPRLHITIVTRHVEQLLREYRLNVADVWDGKALQLKEQFIDEIQDTEAKRQIQVMQQELLEKYGALQLYLEEQHLLLDKILVKNKENHLKQFEYLQQKVKQTVLNKHETSIRKFMTIQNELYPNEGFQERTYNPYQYFNEFGPMLITEMLKQNYSIGNHHYIIYL</sequence>
<proteinExistence type="inferred from homology"/>
<dbReference type="PATRIC" id="fig|582475.4.peg.3132"/>
<comment type="similarity">
    <text evidence="2">Belongs to the BshC family.</text>
</comment>
<dbReference type="EC" id="6.-.-.-" evidence="2"/>
<feature type="domain" description="Bacillithiol biosynthesis BshC N-terminal Rossmann-like" evidence="3">
    <location>
        <begin position="1"/>
        <end position="377"/>
    </location>
</feature>
<dbReference type="InterPro" id="IPR055399">
    <property type="entry name" value="CC_BshC"/>
</dbReference>
<protein>
    <recommendedName>
        <fullName evidence="2">Putative cysteine ligase BshC</fullName>
        <ecNumber evidence="2">6.-.-.-</ecNumber>
    </recommendedName>
</protein>
<dbReference type="AlphaFoldDB" id="A0A0K9F482"/>
<dbReference type="OrthoDB" id="9765151at2"/>
<dbReference type="GO" id="GO:0016874">
    <property type="term" value="F:ligase activity"/>
    <property type="evidence" value="ECO:0007669"/>
    <property type="project" value="UniProtKB-UniRule"/>
</dbReference>
<organism evidence="5 6">
    <name type="scientific">Lysinibacillus xylanilyticus</name>
    <dbReference type="NCBI Taxonomy" id="582475"/>
    <lineage>
        <taxon>Bacteria</taxon>
        <taxon>Bacillati</taxon>
        <taxon>Bacillota</taxon>
        <taxon>Bacilli</taxon>
        <taxon>Bacillales</taxon>
        <taxon>Bacillaceae</taxon>
        <taxon>Lysinibacillus</taxon>
    </lineage>
</organism>
<dbReference type="Pfam" id="PF10079">
    <property type="entry name" value="Rossmann-like_BshC"/>
    <property type="match status" value="1"/>
</dbReference>
<reference evidence="6" key="1">
    <citation type="submission" date="2015-07" db="EMBL/GenBank/DDBJ databases">
        <authorList>
            <consortium name="Consortium for Microbial Forensics and Genomics (microFORGE)"/>
            <person name="Knight B.M."/>
            <person name="Roberts D.P."/>
            <person name="Lin D."/>
            <person name="Hari K."/>
            <person name="Fletcher J."/>
            <person name="Melcher U."/>
            <person name="Blagden T."/>
            <person name="Winegar R.A."/>
        </authorList>
    </citation>
    <scope>NUCLEOTIDE SEQUENCE [LARGE SCALE GENOMIC DNA]</scope>
    <source>
        <strain evidence="6">DSM 23493</strain>
    </source>
</reference>
<evidence type="ECO:0000313" key="5">
    <source>
        <dbReference type="EMBL" id="KMY29429.1"/>
    </source>
</evidence>
<dbReference type="InterPro" id="IPR011199">
    <property type="entry name" value="Bacillithiol_biosynth_BshC"/>
</dbReference>
<dbReference type="GeneID" id="96600539"/>
<feature type="domain" description="Bacillithiol biosynthesis BshC C-terminal coiled-coil" evidence="4">
    <location>
        <begin position="379"/>
        <end position="538"/>
    </location>
</feature>
<comment type="function">
    <text evidence="2">Involved in bacillithiol (BSH) biosynthesis. May catalyze the last step of the pathway, the addition of cysteine to glucosamine malate (GlcN-Mal) to generate BSH.</text>
</comment>
<keyword evidence="1 2" id="KW-0436">Ligase</keyword>
<evidence type="ECO:0000313" key="6">
    <source>
        <dbReference type="Proteomes" id="UP000037326"/>
    </source>
</evidence>
<evidence type="ECO:0000259" key="3">
    <source>
        <dbReference type="Pfam" id="PF10079"/>
    </source>
</evidence>
<name>A0A0K9F482_9BACI</name>
<dbReference type="Pfam" id="PF24850">
    <property type="entry name" value="CC_BshC"/>
    <property type="match status" value="1"/>
</dbReference>
<accession>A0A0K9F482</accession>
<dbReference type="Proteomes" id="UP000037326">
    <property type="component" value="Unassembled WGS sequence"/>
</dbReference>
<dbReference type="EMBL" id="LFXJ01000010">
    <property type="protein sequence ID" value="KMY29429.1"/>
    <property type="molecule type" value="Genomic_DNA"/>
</dbReference>
<dbReference type="NCBIfam" id="TIGR03998">
    <property type="entry name" value="thiol_BshC"/>
    <property type="match status" value="1"/>
</dbReference>
<gene>
    <name evidence="2" type="primary">bshC</name>
    <name evidence="5" type="ORF">ACZ11_20230</name>
</gene>
<evidence type="ECO:0000259" key="4">
    <source>
        <dbReference type="Pfam" id="PF24850"/>
    </source>
</evidence>
<dbReference type="RefSeq" id="WP_049668333.1">
    <property type="nucleotide sequence ID" value="NZ_LFXJ01000010.1"/>
</dbReference>
<evidence type="ECO:0000256" key="1">
    <source>
        <dbReference type="ARBA" id="ARBA00022598"/>
    </source>
</evidence>
<dbReference type="PIRSF" id="PIRSF012535">
    <property type="entry name" value="UCP012535"/>
    <property type="match status" value="1"/>
</dbReference>
<dbReference type="HAMAP" id="MF_01867">
    <property type="entry name" value="BshC"/>
    <property type="match status" value="1"/>
</dbReference>
<evidence type="ECO:0000256" key="2">
    <source>
        <dbReference type="HAMAP-Rule" id="MF_01867"/>
    </source>
</evidence>
<dbReference type="InterPro" id="IPR055398">
    <property type="entry name" value="Rossmann-like_BshC"/>
</dbReference>